<feature type="domain" description="HTH luxR-type" evidence="1">
    <location>
        <begin position="691"/>
        <end position="756"/>
    </location>
</feature>
<dbReference type="EMBL" id="JACCBJ010000001">
    <property type="protein sequence ID" value="NYD75589.1"/>
    <property type="molecule type" value="Genomic_DNA"/>
</dbReference>
<evidence type="ECO:0000313" key="2">
    <source>
        <dbReference type="EMBL" id="NYD75589.1"/>
    </source>
</evidence>
<dbReference type="PROSITE" id="PS50043">
    <property type="entry name" value="HTH_LUXR_2"/>
    <property type="match status" value="1"/>
</dbReference>
<dbReference type="SUPFAM" id="SSF52540">
    <property type="entry name" value="P-loop containing nucleoside triphosphate hydrolases"/>
    <property type="match status" value="1"/>
</dbReference>
<comment type="caution">
    <text evidence="2">The sequence shown here is derived from an EMBL/GenBank/DDBJ whole genome shotgun (WGS) entry which is preliminary data.</text>
</comment>
<gene>
    <name evidence="2" type="ORF">BJ963_003108</name>
</gene>
<keyword evidence="2" id="KW-0808">Transferase</keyword>
<keyword evidence="3" id="KW-1185">Reference proteome</keyword>
<organism evidence="2 3">
    <name type="scientific">Leifsonia soli</name>
    <dbReference type="NCBI Taxonomy" id="582665"/>
    <lineage>
        <taxon>Bacteria</taxon>
        <taxon>Bacillati</taxon>
        <taxon>Actinomycetota</taxon>
        <taxon>Actinomycetes</taxon>
        <taxon>Micrococcales</taxon>
        <taxon>Microbacteriaceae</taxon>
        <taxon>Leifsonia</taxon>
    </lineage>
</organism>
<proteinExistence type="predicted"/>
<dbReference type="Gene3D" id="3.40.50.300">
    <property type="entry name" value="P-loop containing nucleotide triphosphate hydrolases"/>
    <property type="match status" value="1"/>
</dbReference>
<dbReference type="PANTHER" id="PTHR47691">
    <property type="entry name" value="REGULATOR-RELATED"/>
    <property type="match status" value="1"/>
</dbReference>
<dbReference type="RefSeq" id="WP_179457462.1">
    <property type="nucleotide sequence ID" value="NZ_BAAAPX010000001.1"/>
</dbReference>
<dbReference type="InterPro" id="IPR016032">
    <property type="entry name" value="Sig_transdc_resp-reg_C-effctor"/>
</dbReference>
<accession>A0A852T289</accession>
<protein>
    <submittedName>
        <fullName evidence="2">Non-specific serine/threonine protein kinase</fullName>
        <ecNumber evidence="2">2.7.11.1</ecNumber>
    </submittedName>
</protein>
<sequence>MQTSSSTHGLPVRLDAMVGRREEVSLIRRLLQTSTRLVTITGTAGVGKSRVAIAAADSLRRSVAGVWYVDVRGRGPDVALAIAQELRVDPRDDTLGAVIAAIADEDALLLVDDADEAVPETSAVIDALLLACPGVRAIVTSREPPSSAAQALVAVGPFAHRDLTASSDAVRLFAERAAAGDALFSVDDSTLPDVIAICEATSGVPLAIELAAAQLQFMDVRTLARRISDQLDTLEPAAAESRSLRTAVEDSWERCTDAERRVWSDLSVLAPGWDLDLGEAMARLSTGTRRDASAALKQLIRRSVVHRRRVEGDVRYELLPALREFGAERAVHPHDAQRHFVSCMLLRLHDAEDAWFGNRQREILRRLRGDIANIRRAVSTTAALGDTDRAVEVAVTGWRQAWILHGSGDEVSTWLGTAFASGRPSPFWAAQGHALRAAVFGQTGKPGLARRELALAGAALEEVAAGADREAARECAVIVRSAAEAVDTDDRRALDLLRTLMDELGEDAYRFGRTNTPQRLAARLHALGLRAEGTRVDDDITERALVVGDRFERSFALTARASACAVAGEYETTEADAREALVVKRGLGNGLGVAQSLELLADVARERADPARGATLLGAAAARWRDAGAIRADYPPYFHDRATTERALRRRLGPEAFDRAFAYGAALSEEESIDFALHGVVESRTRTGIPSAARTPELTPREAQVASLVADGASNKAIARQLFVSIRTVETHVQNALVKLGLRSRTELAIWHREQTPRT</sequence>
<dbReference type="PANTHER" id="PTHR47691:SF3">
    <property type="entry name" value="HTH-TYPE TRANSCRIPTIONAL REGULATOR RV0890C-RELATED"/>
    <property type="match status" value="1"/>
</dbReference>
<dbReference type="InterPro" id="IPR027417">
    <property type="entry name" value="P-loop_NTPase"/>
</dbReference>
<dbReference type="SMART" id="SM00421">
    <property type="entry name" value="HTH_LUXR"/>
    <property type="match status" value="1"/>
</dbReference>
<dbReference type="CDD" id="cd06170">
    <property type="entry name" value="LuxR_C_like"/>
    <property type="match status" value="1"/>
</dbReference>
<dbReference type="Pfam" id="PF00196">
    <property type="entry name" value="GerE"/>
    <property type="match status" value="1"/>
</dbReference>
<dbReference type="PROSITE" id="PS00622">
    <property type="entry name" value="HTH_LUXR_1"/>
    <property type="match status" value="1"/>
</dbReference>
<dbReference type="Proteomes" id="UP000589620">
    <property type="component" value="Unassembled WGS sequence"/>
</dbReference>
<keyword evidence="2" id="KW-0418">Kinase</keyword>
<dbReference type="InterPro" id="IPR000792">
    <property type="entry name" value="Tscrpt_reg_LuxR_C"/>
</dbReference>
<keyword evidence="2" id="KW-0723">Serine/threonine-protein kinase</keyword>
<dbReference type="GO" id="GO:0003677">
    <property type="term" value="F:DNA binding"/>
    <property type="evidence" value="ECO:0007669"/>
    <property type="project" value="InterPro"/>
</dbReference>
<dbReference type="Gene3D" id="1.10.10.10">
    <property type="entry name" value="Winged helix-like DNA-binding domain superfamily/Winged helix DNA-binding domain"/>
    <property type="match status" value="1"/>
</dbReference>
<dbReference type="AlphaFoldDB" id="A0A852T289"/>
<dbReference type="PRINTS" id="PR00364">
    <property type="entry name" value="DISEASERSIST"/>
</dbReference>
<dbReference type="GO" id="GO:0006355">
    <property type="term" value="P:regulation of DNA-templated transcription"/>
    <property type="evidence" value="ECO:0007669"/>
    <property type="project" value="InterPro"/>
</dbReference>
<dbReference type="GO" id="GO:0004674">
    <property type="term" value="F:protein serine/threonine kinase activity"/>
    <property type="evidence" value="ECO:0007669"/>
    <property type="project" value="UniProtKB-KW"/>
</dbReference>
<dbReference type="InterPro" id="IPR036388">
    <property type="entry name" value="WH-like_DNA-bd_sf"/>
</dbReference>
<dbReference type="EC" id="2.7.11.1" evidence="2"/>
<evidence type="ECO:0000259" key="1">
    <source>
        <dbReference type="PROSITE" id="PS50043"/>
    </source>
</evidence>
<evidence type="ECO:0000313" key="3">
    <source>
        <dbReference type="Proteomes" id="UP000589620"/>
    </source>
</evidence>
<reference evidence="2 3" key="1">
    <citation type="submission" date="2020-07" db="EMBL/GenBank/DDBJ databases">
        <title>Sequencing the genomes of 1000 actinobacteria strains.</title>
        <authorList>
            <person name="Klenk H.-P."/>
        </authorList>
    </citation>
    <scope>NUCLEOTIDE SEQUENCE [LARGE SCALE GENOMIC DNA]</scope>
    <source>
        <strain evidence="2 3">DSM 23871</strain>
    </source>
</reference>
<name>A0A852T289_9MICO</name>
<dbReference type="SUPFAM" id="SSF46894">
    <property type="entry name" value="C-terminal effector domain of the bipartite response regulators"/>
    <property type="match status" value="1"/>
</dbReference>
<dbReference type="PRINTS" id="PR00038">
    <property type="entry name" value="HTHLUXR"/>
</dbReference>